<proteinExistence type="predicted"/>
<evidence type="ECO:0000259" key="2">
    <source>
        <dbReference type="Pfam" id="PF19051"/>
    </source>
</evidence>
<dbReference type="Pfam" id="PF19051">
    <property type="entry name" value="GFO_IDH_MocA_C2"/>
    <property type="match status" value="2"/>
</dbReference>
<dbReference type="AlphaFoldDB" id="A0A9X1SK36"/>
<accession>A0A9X1SK36</accession>
<dbReference type="InterPro" id="IPR036291">
    <property type="entry name" value="NAD(P)-bd_dom_sf"/>
</dbReference>
<dbReference type="Proteomes" id="UP001139103">
    <property type="component" value="Unassembled WGS sequence"/>
</dbReference>
<sequence>MSSPDQASRDKSTRRDFLVASTAAAAAASLATIVPSNVLGAEGQTAPNDKINLGVIGIGPRCTYDLKSMLPFNDIQCVAIADVQASRRDAGKKLVDSHYGNNDLVLYNDFRELLDRKDIDAVLIATGDRWHAAASILAAEAGKDVYSEKPCGITVADCQKLADTMNREKRVFQAGTQRRSVANYAKAVEIAQSGKLGKIHTLHASVYRPTLENTWLPQEKEPSKDVCDWNMWLGPAAWRPFNQAYVNGKWRGQWDFDSGARLLDWGAHTLDICQWANNSDDTMPIEYIPGEENITCLYANAVKLVMDFLPEPFGKREPHYITRLGTCPVRFVGEEGWVETGDSGEIVIEPQSLAKELPDAKKRVNGLDVSTHARNFFDCIRSRELTAANQNVMRRSHIACHAAALSWILGRKLTIDPVKEEFVNDEEANLLRARGTRVWA</sequence>
<dbReference type="GO" id="GO:0000166">
    <property type="term" value="F:nucleotide binding"/>
    <property type="evidence" value="ECO:0007669"/>
    <property type="project" value="InterPro"/>
</dbReference>
<dbReference type="Gene3D" id="3.40.50.720">
    <property type="entry name" value="NAD(P)-binding Rossmann-like Domain"/>
    <property type="match status" value="1"/>
</dbReference>
<dbReference type="Pfam" id="PF01408">
    <property type="entry name" value="GFO_IDH_MocA"/>
    <property type="match status" value="1"/>
</dbReference>
<feature type="domain" description="Gfo/Idh/MocA-like oxidoreductase bacterial type C-terminal" evidence="2">
    <location>
        <begin position="223"/>
        <end position="286"/>
    </location>
</feature>
<dbReference type="PANTHER" id="PTHR43818">
    <property type="entry name" value="BCDNA.GH03377"/>
    <property type="match status" value="1"/>
</dbReference>
<organism evidence="3 4">
    <name type="scientific">Blastopirellula sediminis</name>
    <dbReference type="NCBI Taxonomy" id="2894196"/>
    <lineage>
        <taxon>Bacteria</taxon>
        <taxon>Pseudomonadati</taxon>
        <taxon>Planctomycetota</taxon>
        <taxon>Planctomycetia</taxon>
        <taxon>Pirellulales</taxon>
        <taxon>Pirellulaceae</taxon>
        <taxon>Blastopirellula</taxon>
    </lineage>
</organism>
<feature type="domain" description="Gfo/Idh/MocA-like oxidoreductase bacterial type C-terminal" evidence="2">
    <location>
        <begin position="352"/>
        <end position="435"/>
    </location>
</feature>
<feature type="domain" description="Gfo/Idh/MocA-like oxidoreductase N-terminal" evidence="1">
    <location>
        <begin position="51"/>
        <end position="175"/>
    </location>
</feature>
<dbReference type="InterPro" id="IPR050463">
    <property type="entry name" value="Gfo/Idh/MocA_oxidrdct_glycsds"/>
</dbReference>
<name>A0A9X1SK36_9BACT</name>
<dbReference type="PROSITE" id="PS51318">
    <property type="entry name" value="TAT"/>
    <property type="match status" value="1"/>
</dbReference>
<dbReference type="Gene3D" id="3.30.360.10">
    <property type="entry name" value="Dihydrodipicolinate Reductase, domain 2"/>
    <property type="match status" value="1"/>
</dbReference>
<evidence type="ECO:0000259" key="1">
    <source>
        <dbReference type="Pfam" id="PF01408"/>
    </source>
</evidence>
<comment type="caution">
    <text evidence="3">The sequence shown here is derived from an EMBL/GenBank/DDBJ whole genome shotgun (WGS) entry which is preliminary data.</text>
</comment>
<dbReference type="InterPro" id="IPR043906">
    <property type="entry name" value="Gfo/Idh/MocA_OxRdtase_bact_C"/>
</dbReference>
<dbReference type="PANTHER" id="PTHR43818:SF5">
    <property type="entry name" value="OXIDOREDUCTASE FAMILY PROTEIN"/>
    <property type="match status" value="1"/>
</dbReference>
<evidence type="ECO:0000313" key="4">
    <source>
        <dbReference type="Proteomes" id="UP001139103"/>
    </source>
</evidence>
<gene>
    <name evidence="3" type="ORF">LOC68_13120</name>
</gene>
<reference evidence="3" key="1">
    <citation type="submission" date="2021-11" db="EMBL/GenBank/DDBJ databases">
        <title>Genome sequence.</title>
        <authorList>
            <person name="Sun Q."/>
        </authorList>
    </citation>
    <scope>NUCLEOTIDE SEQUENCE</scope>
    <source>
        <strain evidence="3">JC732</strain>
    </source>
</reference>
<dbReference type="SUPFAM" id="SSF51735">
    <property type="entry name" value="NAD(P)-binding Rossmann-fold domains"/>
    <property type="match status" value="1"/>
</dbReference>
<dbReference type="NCBIfam" id="TIGR01409">
    <property type="entry name" value="TAT_signal_seq"/>
    <property type="match status" value="1"/>
</dbReference>
<dbReference type="InterPro" id="IPR006311">
    <property type="entry name" value="TAT_signal"/>
</dbReference>
<keyword evidence="4" id="KW-1185">Reference proteome</keyword>
<dbReference type="RefSeq" id="WP_230219233.1">
    <property type="nucleotide sequence ID" value="NZ_JAJKFT010000010.1"/>
</dbReference>
<protein>
    <submittedName>
        <fullName evidence="3">Gfo/Idh/MocA family oxidoreductase</fullName>
    </submittedName>
</protein>
<dbReference type="EMBL" id="JAJKFT010000010">
    <property type="protein sequence ID" value="MCC9629339.1"/>
    <property type="molecule type" value="Genomic_DNA"/>
</dbReference>
<dbReference type="InterPro" id="IPR000683">
    <property type="entry name" value="Gfo/Idh/MocA-like_OxRdtase_N"/>
</dbReference>
<evidence type="ECO:0000313" key="3">
    <source>
        <dbReference type="EMBL" id="MCC9629339.1"/>
    </source>
</evidence>
<dbReference type="InterPro" id="IPR019546">
    <property type="entry name" value="TAT_signal_bac_arc"/>
</dbReference>